<keyword evidence="7" id="KW-0067">ATP-binding</keyword>
<evidence type="ECO:0000256" key="8">
    <source>
        <dbReference type="ARBA" id="ARBA00023012"/>
    </source>
</evidence>
<keyword evidence="10" id="KW-1133">Transmembrane helix</keyword>
<dbReference type="Pfam" id="PF02518">
    <property type="entry name" value="HATPase_c"/>
    <property type="match status" value="1"/>
</dbReference>
<name>A0A918AS79_9PSEU</name>
<evidence type="ECO:0000256" key="1">
    <source>
        <dbReference type="ARBA" id="ARBA00000085"/>
    </source>
</evidence>
<dbReference type="EC" id="2.7.13.3" evidence="2"/>
<dbReference type="PANTHER" id="PTHR24421:SF10">
    <property type="entry name" value="NITRATE_NITRITE SENSOR PROTEIN NARQ"/>
    <property type="match status" value="1"/>
</dbReference>
<keyword evidence="8" id="KW-0902">Two-component regulatory system</keyword>
<dbReference type="Gene3D" id="1.20.5.1930">
    <property type="match status" value="1"/>
</dbReference>
<organism evidence="13 14">
    <name type="scientific">Saccharothrix coeruleofusca</name>
    <dbReference type="NCBI Taxonomy" id="33919"/>
    <lineage>
        <taxon>Bacteria</taxon>
        <taxon>Bacillati</taxon>
        <taxon>Actinomycetota</taxon>
        <taxon>Actinomycetes</taxon>
        <taxon>Pseudonocardiales</taxon>
        <taxon>Pseudonocardiaceae</taxon>
        <taxon>Saccharothrix</taxon>
    </lineage>
</organism>
<dbReference type="EMBL" id="BMRG01000016">
    <property type="protein sequence ID" value="GGP76543.1"/>
    <property type="molecule type" value="Genomic_DNA"/>
</dbReference>
<feature type="region of interest" description="Disordered" evidence="9">
    <location>
        <begin position="357"/>
        <end position="389"/>
    </location>
</feature>
<evidence type="ECO:0000256" key="7">
    <source>
        <dbReference type="ARBA" id="ARBA00022840"/>
    </source>
</evidence>
<feature type="domain" description="Signal transduction histidine kinase subgroup 3 dimerisation and phosphoacceptor" evidence="12">
    <location>
        <begin position="177"/>
        <end position="246"/>
    </location>
</feature>
<evidence type="ECO:0000256" key="2">
    <source>
        <dbReference type="ARBA" id="ARBA00012438"/>
    </source>
</evidence>
<dbReference type="InterPro" id="IPR036890">
    <property type="entry name" value="HATPase_C_sf"/>
</dbReference>
<dbReference type="GO" id="GO:0005524">
    <property type="term" value="F:ATP binding"/>
    <property type="evidence" value="ECO:0007669"/>
    <property type="project" value="UniProtKB-KW"/>
</dbReference>
<keyword evidence="6 13" id="KW-0418">Kinase</keyword>
<dbReference type="InterPro" id="IPR011712">
    <property type="entry name" value="Sig_transdc_His_kin_sub3_dim/P"/>
</dbReference>
<keyword evidence="4" id="KW-0808">Transferase</keyword>
<evidence type="ECO:0000256" key="9">
    <source>
        <dbReference type="SAM" id="MobiDB-lite"/>
    </source>
</evidence>
<evidence type="ECO:0000313" key="14">
    <source>
        <dbReference type="Proteomes" id="UP000639606"/>
    </source>
</evidence>
<dbReference type="SUPFAM" id="SSF55874">
    <property type="entry name" value="ATPase domain of HSP90 chaperone/DNA topoisomerase II/histidine kinase"/>
    <property type="match status" value="1"/>
</dbReference>
<comment type="catalytic activity">
    <reaction evidence="1">
        <text>ATP + protein L-histidine = ADP + protein N-phospho-L-histidine.</text>
        <dbReference type="EC" id="2.7.13.3"/>
    </reaction>
</comment>
<accession>A0A918AS79</accession>
<keyword evidence="3" id="KW-0597">Phosphoprotein</keyword>
<keyword evidence="10" id="KW-0812">Transmembrane</keyword>
<gene>
    <name evidence="13" type="ORF">GCM10010185_57860</name>
</gene>
<keyword evidence="14" id="KW-1185">Reference proteome</keyword>
<dbReference type="Gene3D" id="3.30.565.10">
    <property type="entry name" value="Histidine kinase-like ATPase, C-terminal domain"/>
    <property type="match status" value="1"/>
</dbReference>
<feature type="transmembrane region" description="Helical" evidence="10">
    <location>
        <begin position="56"/>
        <end position="77"/>
    </location>
</feature>
<proteinExistence type="predicted"/>
<dbReference type="GO" id="GO:0016020">
    <property type="term" value="C:membrane"/>
    <property type="evidence" value="ECO:0007669"/>
    <property type="project" value="InterPro"/>
</dbReference>
<dbReference type="GO" id="GO:0000155">
    <property type="term" value="F:phosphorelay sensor kinase activity"/>
    <property type="evidence" value="ECO:0007669"/>
    <property type="project" value="InterPro"/>
</dbReference>
<evidence type="ECO:0000313" key="13">
    <source>
        <dbReference type="EMBL" id="GGP76543.1"/>
    </source>
</evidence>
<evidence type="ECO:0000256" key="3">
    <source>
        <dbReference type="ARBA" id="ARBA00022553"/>
    </source>
</evidence>
<sequence length="389" mass="40225">MAEIAALVATTAVDSALAVRWQAPSGVATPLLATAVPPVGTAVAVLAALRRRFPRRIGVLGAAVVGLSLLSTGFSALTDTLDWGSTAYPATTEVLACVLLVGAGCRRLPPVGAVVLAAAAGAAVVAAPAVRHGLDSPAALLAAPAALLWGVALAVGLVLRDADARHLAALDRVRTNERLQLARELHDLVAHHVSGIVVRVQAARALSGNPSVPEQESAAVYADIERAGAEALVAMRRLVGMLRSTEHALPPPDSRLGDVVRAVAADRAVVDVAEELDDLPVPPELSGTVHRVLLEALTNVQRHSPEATEVRVTARVEDDHLVLDVGNDGVPERPADRHGGYGITGMTERVAALGGTLEAGPRPAGRWHTTARLPMGPEETPFGHLPRGV</sequence>
<feature type="transmembrane region" description="Helical" evidence="10">
    <location>
        <begin position="28"/>
        <end position="49"/>
    </location>
</feature>
<dbReference type="Pfam" id="PF07730">
    <property type="entry name" value="HisKA_3"/>
    <property type="match status" value="1"/>
</dbReference>
<feature type="transmembrane region" description="Helical" evidence="10">
    <location>
        <begin position="83"/>
        <end position="104"/>
    </location>
</feature>
<evidence type="ECO:0000256" key="6">
    <source>
        <dbReference type="ARBA" id="ARBA00022777"/>
    </source>
</evidence>
<reference evidence="13" key="2">
    <citation type="submission" date="2020-09" db="EMBL/GenBank/DDBJ databases">
        <authorList>
            <person name="Sun Q."/>
            <person name="Ohkuma M."/>
        </authorList>
    </citation>
    <scope>NUCLEOTIDE SEQUENCE</scope>
    <source>
        <strain evidence="13">JCM 3313</strain>
    </source>
</reference>
<reference evidence="13" key="1">
    <citation type="journal article" date="2014" name="Int. J. Syst. Evol. Microbiol.">
        <title>Complete genome sequence of Corynebacterium casei LMG S-19264T (=DSM 44701T), isolated from a smear-ripened cheese.</title>
        <authorList>
            <consortium name="US DOE Joint Genome Institute (JGI-PGF)"/>
            <person name="Walter F."/>
            <person name="Albersmeier A."/>
            <person name="Kalinowski J."/>
            <person name="Ruckert C."/>
        </authorList>
    </citation>
    <scope>NUCLEOTIDE SEQUENCE</scope>
    <source>
        <strain evidence="13">JCM 3313</strain>
    </source>
</reference>
<dbReference type="PANTHER" id="PTHR24421">
    <property type="entry name" value="NITRATE/NITRITE SENSOR PROTEIN NARX-RELATED"/>
    <property type="match status" value="1"/>
</dbReference>
<protein>
    <recommendedName>
        <fullName evidence="2">histidine kinase</fullName>
        <ecNumber evidence="2">2.7.13.3</ecNumber>
    </recommendedName>
</protein>
<dbReference type="GO" id="GO:0046983">
    <property type="term" value="F:protein dimerization activity"/>
    <property type="evidence" value="ECO:0007669"/>
    <property type="project" value="InterPro"/>
</dbReference>
<dbReference type="InterPro" id="IPR003594">
    <property type="entry name" value="HATPase_dom"/>
</dbReference>
<comment type="caution">
    <text evidence="13">The sequence shown here is derived from an EMBL/GenBank/DDBJ whole genome shotgun (WGS) entry which is preliminary data.</text>
</comment>
<evidence type="ECO:0000256" key="4">
    <source>
        <dbReference type="ARBA" id="ARBA00022679"/>
    </source>
</evidence>
<dbReference type="InterPro" id="IPR050482">
    <property type="entry name" value="Sensor_HK_TwoCompSys"/>
</dbReference>
<keyword evidence="10" id="KW-0472">Membrane</keyword>
<dbReference type="Proteomes" id="UP000639606">
    <property type="component" value="Unassembled WGS sequence"/>
</dbReference>
<evidence type="ECO:0000256" key="5">
    <source>
        <dbReference type="ARBA" id="ARBA00022741"/>
    </source>
</evidence>
<evidence type="ECO:0000259" key="12">
    <source>
        <dbReference type="Pfam" id="PF07730"/>
    </source>
</evidence>
<evidence type="ECO:0000256" key="10">
    <source>
        <dbReference type="SAM" id="Phobius"/>
    </source>
</evidence>
<evidence type="ECO:0000259" key="11">
    <source>
        <dbReference type="Pfam" id="PF02518"/>
    </source>
</evidence>
<feature type="transmembrane region" description="Helical" evidence="10">
    <location>
        <begin position="111"/>
        <end position="130"/>
    </location>
</feature>
<dbReference type="AlphaFoldDB" id="A0A918AS79"/>
<keyword evidence="5" id="KW-0547">Nucleotide-binding</keyword>
<dbReference type="CDD" id="cd16917">
    <property type="entry name" value="HATPase_UhpB-NarQ-NarX-like"/>
    <property type="match status" value="1"/>
</dbReference>
<feature type="transmembrane region" description="Helical" evidence="10">
    <location>
        <begin position="136"/>
        <end position="159"/>
    </location>
</feature>
<feature type="domain" description="Histidine kinase/HSP90-like ATPase" evidence="11">
    <location>
        <begin position="289"/>
        <end position="375"/>
    </location>
</feature>